<dbReference type="SUPFAM" id="SSF101690">
    <property type="entry name" value="PAZ domain"/>
    <property type="match status" value="1"/>
</dbReference>
<comment type="similarity">
    <text evidence="1">Belongs to the argonaute family.</text>
</comment>
<dbReference type="Gene3D" id="2.170.260.10">
    <property type="entry name" value="paz domain"/>
    <property type="match status" value="1"/>
</dbReference>
<dbReference type="SMART" id="SM00950">
    <property type="entry name" value="Piwi"/>
    <property type="match status" value="1"/>
</dbReference>
<dbReference type="EMBL" id="GBFC01000070">
    <property type="protein sequence ID" value="JAC59268.1"/>
    <property type="molecule type" value="mRNA"/>
</dbReference>
<dbReference type="Pfam" id="PF08699">
    <property type="entry name" value="ArgoL1"/>
    <property type="match status" value="1"/>
</dbReference>
<dbReference type="InterPro" id="IPR036085">
    <property type="entry name" value="PAZ_dom_sf"/>
</dbReference>
<feature type="domain" description="Piwi" evidence="4">
    <location>
        <begin position="788"/>
        <end position="1091"/>
    </location>
</feature>
<gene>
    <name evidence="5" type="primary">CSH_0413</name>
</gene>
<dbReference type="PROSITE" id="PS50822">
    <property type="entry name" value="PIWI"/>
    <property type="match status" value="1"/>
</dbReference>
<dbReference type="CDD" id="cd04657">
    <property type="entry name" value="Piwi_ago-like"/>
    <property type="match status" value="1"/>
</dbReference>
<protein>
    <submittedName>
        <fullName evidence="5">Putative argonaute</fullName>
    </submittedName>
</protein>
<evidence type="ECO:0000256" key="2">
    <source>
        <dbReference type="SAM" id="MobiDB-lite"/>
    </source>
</evidence>
<dbReference type="Gene3D" id="3.30.420.10">
    <property type="entry name" value="Ribonuclease H-like superfamily/Ribonuclease H"/>
    <property type="match status" value="1"/>
</dbReference>
<proteinExistence type="evidence at transcript level"/>
<dbReference type="PANTHER" id="PTHR22891">
    <property type="entry name" value="EUKARYOTIC TRANSLATION INITIATION FACTOR 2C"/>
    <property type="match status" value="1"/>
</dbReference>
<dbReference type="SUPFAM" id="SSF53098">
    <property type="entry name" value="Ribonuclease H-like"/>
    <property type="match status" value="1"/>
</dbReference>
<dbReference type="Gene3D" id="3.40.50.2300">
    <property type="match status" value="1"/>
</dbReference>
<dbReference type="InterPro" id="IPR012337">
    <property type="entry name" value="RNaseH-like_sf"/>
</dbReference>
<dbReference type="Pfam" id="PF02171">
    <property type="entry name" value="Piwi"/>
    <property type="match status" value="1"/>
</dbReference>
<feature type="region of interest" description="Disordered" evidence="2">
    <location>
        <begin position="141"/>
        <end position="189"/>
    </location>
</feature>
<evidence type="ECO:0000259" key="4">
    <source>
        <dbReference type="PROSITE" id="PS50822"/>
    </source>
</evidence>
<dbReference type="AlphaFoldDB" id="A0A061QHS5"/>
<feature type="domain" description="PAZ" evidence="3">
    <location>
        <begin position="514"/>
        <end position="625"/>
    </location>
</feature>
<sequence length="1134" mass="125994">MGSKSKKGKGKRNAKNKNSPPGQEAAGASSSSAEQRAEDPGTSSEFPSLQESESTASHAPTDGTGSGGKSQHGMAKTTSAFDPSSVGLVTEDFSRATLDSTTNESAGSPWERSGKSKGKVSHPVSPAVGSVCGGIEFGGHQEDFPSLSRSPGKKGFGGTKTKDKTPFGDDFPSLPALGNKGCRPKNPPISLVEKVKPSAEAVVVGIPWKQQETQLKVDSPELAAPSSCTKGSAPSSSSSSSSVEATHSSKDSQPMKLVDIISSGSSHRVSSDFDFPPAKRGKSGRHINLITNYYDLTCKLPYIYHYDVAISEIKTDKSKMSHVKSPSKANSDNRSRLEKQQEARVSRKFCQEAFAKFIEILKENKKLQKLEPIYDGGKNLFTAQKLPIQDQLSFNVPLEVEGRTKHYTISLKPVKKLDGTNIINMKPLKSGNSYNLDTMNEILLVLNAIMNHRSANSQEIRVGRSFFSTSGSNRKDVGEGLEIWHGYNQSVHLTEKGPAIVLNLSARVFHKAGEAIDYIADLLGRDITQRRRPLTSFEVKKIQKALTKVRVKVTHLKYPRQYRINGVSDLSAQDLKMQIDGKEKSIAEYFGEKYGTLKFPHLHCFQMNSKNNKTFIPFEKCVILPDQHKAGSTDELSKRITSEMINATAVPPSDRFQGINNFAKRVNQICAPEMREFQLLMDLAPKKVQGRVLDAPQLRYSDGNISYPKNGTWSIAGQRFMKARRYTSWILLSFTESQQNLKKFALDLGKIFRELGLFFDEFKGILTYGNDVPTEEILSRSEVRNSSLIVIVLSKKDTYHNYDEIKFIADYCLGIVTQCVLDSVLSKSDPRILTNICLKINTKLGGVNHELALRPNVMRERVIILGIDVVHSTMCPSIAAIVGSMDRHVSTYKVCCRVQENEKRGKQSQELILDLEDMVGTILRGFLDHNSGKQPVRIVCYRDGVSEGQFRAVKDKEVESIRKASEKVYGKDVPLTFMVVQKRHQTRLRTENPRDGIGKGSNIPPGTTVDTVITYPNTFDFFLCSHEGIRGTSKPSRYTILHDGNHFDPDELQKFTYDLCYLFGRCTKSVSIPAPVKYADLAAYRAKKYADFQLKKMKRHKSSVPYTGKSSDLPQYAVEAINNMETSKNHMFFI</sequence>
<dbReference type="Pfam" id="PF02170">
    <property type="entry name" value="PAZ"/>
    <property type="match status" value="1"/>
</dbReference>
<feature type="compositionally biased region" description="Low complexity" evidence="2">
    <location>
        <begin position="226"/>
        <end position="246"/>
    </location>
</feature>
<feature type="region of interest" description="Disordered" evidence="2">
    <location>
        <begin position="215"/>
        <end position="256"/>
    </location>
</feature>
<accession>A0A061QHS5</accession>
<feature type="compositionally biased region" description="Polar residues" evidence="2">
    <location>
        <begin position="97"/>
        <end position="106"/>
    </location>
</feature>
<evidence type="ECO:0000313" key="5">
    <source>
        <dbReference type="EMBL" id="JAC59268.1"/>
    </source>
</evidence>
<feature type="compositionally biased region" description="Polar residues" evidence="2">
    <location>
        <begin position="41"/>
        <end position="58"/>
    </location>
</feature>
<dbReference type="InterPro" id="IPR045246">
    <property type="entry name" value="Piwi_ago-like"/>
</dbReference>
<reference evidence="5" key="1">
    <citation type="submission" date="2014-05" db="EMBL/GenBank/DDBJ databases">
        <title>Assembled transcriptome sequences from leg hypodermis of the spider Cupiennius salei.</title>
        <authorList>
            <person name="French A.S."/>
            <person name="Li A.W."/>
            <person name="Meisner S."/>
            <person name="Torkkeli P.H."/>
        </authorList>
    </citation>
    <scope>NUCLEOTIDE SEQUENCE</scope>
    <source>
        <tissue evidence="5">Leg</tissue>
    </source>
</reference>
<dbReference type="GO" id="GO:0034587">
    <property type="term" value="P:piRNA processing"/>
    <property type="evidence" value="ECO:0007669"/>
    <property type="project" value="UniProtKB-ARBA"/>
</dbReference>
<feature type="compositionally biased region" description="Basic residues" evidence="2">
    <location>
        <begin position="1"/>
        <end position="15"/>
    </location>
</feature>
<dbReference type="PROSITE" id="PS50821">
    <property type="entry name" value="PAZ"/>
    <property type="match status" value="1"/>
</dbReference>
<feature type="region of interest" description="Disordered" evidence="2">
    <location>
        <begin position="1"/>
        <end position="125"/>
    </location>
</feature>
<dbReference type="GO" id="GO:0003723">
    <property type="term" value="F:RNA binding"/>
    <property type="evidence" value="ECO:0007669"/>
    <property type="project" value="InterPro"/>
</dbReference>
<organism evidence="5">
    <name type="scientific">Cupiennius salei</name>
    <name type="common">American wandering spider</name>
    <dbReference type="NCBI Taxonomy" id="6928"/>
    <lineage>
        <taxon>Eukaryota</taxon>
        <taxon>Metazoa</taxon>
        <taxon>Ecdysozoa</taxon>
        <taxon>Arthropoda</taxon>
        <taxon>Chelicerata</taxon>
        <taxon>Arachnida</taxon>
        <taxon>Araneae</taxon>
        <taxon>Araneomorphae</taxon>
        <taxon>Entelegynae</taxon>
        <taxon>Lycosoidea</taxon>
        <taxon>Ctenidae</taxon>
        <taxon>Cupiennius</taxon>
    </lineage>
</organism>
<feature type="region of interest" description="Disordered" evidence="2">
    <location>
        <begin position="317"/>
        <end position="340"/>
    </location>
</feature>
<dbReference type="InterPro" id="IPR003100">
    <property type="entry name" value="PAZ_dom"/>
</dbReference>
<evidence type="ECO:0000256" key="1">
    <source>
        <dbReference type="RuleBase" id="RU361178"/>
    </source>
</evidence>
<dbReference type="SMART" id="SM00949">
    <property type="entry name" value="PAZ"/>
    <property type="match status" value="1"/>
</dbReference>
<dbReference type="InterPro" id="IPR032474">
    <property type="entry name" value="Argonaute_N"/>
</dbReference>
<evidence type="ECO:0000259" key="3">
    <source>
        <dbReference type="PROSITE" id="PS50821"/>
    </source>
</evidence>
<dbReference type="Pfam" id="PF16486">
    <property type="entry name" value="ArgoN"/>
    <property type="match status" value="1"/>
</dbReference>
<feature type="compositionally biased region" description="Low complexity" evidence="2">
    <location>
        <begin position="16"/>
        <end position="34"/>
    </location>
</feature>
<dbReference type="InterPro" id="IPR003165">
    <property type="entry name" value="Piwi"/>
</dbReference>
<dbReference type="InterPro" id="IPR036397">
    <property type="entry name" value="RNaseH_sf"/>
</dbReference>
<name>A0A061QHS5_CUPSA</name>
<dbReference type="InterPro" id="IPR014811">
    <property type="entry name" value="ArgoL1"/>
</dbReference>
<dbReference type="SMART" id="SM01163">
    <property type="entry name" value="DUF1785"/>
    <property type="match status" value="1"/>
</dbReference>
<dbReference type="CDD" id="cd02846">
    <property type="entry name" value="PAZ_argonaute_like"/>
    <property type="match status" value="1"/>
</dbReference>
<feature type="compositionally biased region" description="Basic and acidic residues" evidence="2">
    <location>
        <begin position="331"/>
        <end position="340"/>
    </location>
</feature>